<keyword evidence="1" id="KW-0732">Signal</keyword>
<name>E8UBQ6_DEIML</name>
<dbReference type="HOGENOM" id="CLU_028871_1_0_0"/>
<keyword evidence="4" id="KW-1185">Reference proteome</keyword>
<dbReference type="InterPro" id="IPR015168">
    <property type="entry name" value="SsuA/THI5"/>
</dbReference>
<protein>
    <submittedName>
        <fullName evidence="3">Putative sulfonate/nitrate/taurine transport system substrate-binding protein</fullName>
    </submittedName>
</protein>
<reference evidence="3 4" key="1">
    <citation type="journal article" date="2011" name="Stand. Genomic Sci.">
        <title>Complete genome sequence of Deinococcus maricopensis type strain (LB-34).</title>
        <authorList>
            <person name="Pukall R."/>
            <person name="Zeytun A."/>
            <person name="Lucas S."/>
            <person name="Lapidus A."/>
            <person name="Hammon N."/>
            <person name="Deshpande S."/>
            <person name="Nolan M."/>
            <person name="Cheng J.F."/>
            <person name="Pitluck S."/>
            <person name="Liolios K."/>
            <person name="Pagani I."/>
            <person name="Mikhailova N."/>
            <person name="Ivanova N."/>
            <person name="Mavromatis K."/>
            <person name="Pati A."/>
            <person name="Tapia R."/>
            <person name="Han C."/>
            <person name="Goodwin L."/>
            <person name="Chen A."/>
            <person name="Palaniappan K."/>
            <person name="Land M."/>
            <person name="Hauser L."/>
            <person name="Chang Y.J."/>
            <person name="Jeffries C.D."/>
            <person name="Brambilla E.M."/>
            <person name="Rohde M."/>
            <person name="Goker M."/>
            <person name="Detter J.C."/>
            <person name="Woyke T."/>
            <person name="Bristow J."/>
            <person name="Eisen J.A."/>
            <person name="Markowitz V."/>
            <person name="Hugenholtz P."/>
            <person name="Kyrpides N.C."/>
            <person name="Klenk H.P."/>
        </authorList>
    </citation>
    <scope>NUCLEOTIDE SEQUENCE [LARGE SCALE GENOMIC DNA]</scope>
    <source>
        <strain evidence="4">DSM 21211 / LMG 22137 / NRRL B-23946 / LB-34</strain>
    </source>
</reference>
<dbReference type="Pfam" id="PF09084">
    <property type="entry name" value="NMT1"/>
    <property type="match status" value="1"/>
</dbReference>
<gene>
    <name evidence="3" type="ordered locus">Deima_2866</name>
</gene>
<dbReference type="InterPro" id="IPR027939">
    <property type="entry name" value="NMT1/THI5"/>
</dbReference>
<dbReference type="KEGG" id="dmr:Deima_2866"/>
<feature type="chain" id="PRO_5003228525" evidence="1">
    <location>
        <begin position="18"/>
        <end position="315"/>
    </location>
</feature>
<dbReference type="STRING" id="709986.Deima_2866"/>
<dbReference type="RefSeq" id="WP_013557999.1">
    <property type="nucleotide sequence ID" value="NC_014958.1"/>
</dbReference>
<evidence type="ECO:0000259" key="2">
    <source>
        <dbReference type="Pfam" id="PF09084"/>
    </source>
</evidence>
<dbReference type="eggNOG" id="COG0715">
    <property type="taxonomic scope" value="Bacteria"/>
</dbReference>
<evidence type="ECO:0000313" key="4">
    <source>
        <dbReference type="Proteomes" id="UP000008635"/>
    </source>
</evidence>
<dbReference type="EMBL" id="CP002454">
    <property type="protein sequence ID" value="ADV68495.1"/>
    <property type="molecule type" value="Genomic_DNA"/>
</dbReference>
<proteinExistence type="predicted"/>
<dbReference type="SUPFAM" id="SSF53850">
    <property type="entry name" value="Periplasmic binding protein-like II"/>
    <property type="match status" value="1"/>
</dbReference>
<reference evidence="4" key="2">
    <citation type="submission" date="2011-01" db="EMBL/GenBank/DDBJ databases">
        <title>The complete genome of Deinococcus maricopensis DSM 21211.</title>
        <authorList>
            <consortium name="US DOE Joint Genome Institute (JGI-PGF)"/>
            <person name="Lucas S."/>
            <person name="Copeland A."/>
            <person name="Lapidus A."/>
            <person name="Goodwin L."/>
            <person name="Pitluck S."/>
            <person name="Kyrpides N."/>
            <person name="Mavromatis K."/>
            <person name="Pagani I."/>
            <person name="Ivanova N."/>
            <person name="Ovchinnikova G."/>
            <person name="Zeytun A."/>
            <person name="Detter J.C."/>
            <person name="Han C."/>
            <person name="Land M."/>
            <person name="Hauser L."/>
            <person name="Markowitz V."/>
            <person name="Cheng J.-F."/>
            <person name="Hugenholtz P."/>
            <person name="Woyke T."/>
            <person name="Wu D."/>
            <person name="Pukall R."/>
            <person name="Gehrich-Schroeter G."/>
            <person name="Brambilla E."/>
            <person name="Klenk H.-P."/>
            <person name="Eisen J.A."/>
        </authorList>
    </citation>
    <scope>NUCLEOTIDE SEQUENCE [LARGE SCALE GENOMIC DNA]</scope>
    <source>
        <strain evidence="4">DSM 21211 / LMG 22137 / NRRL B-23946 / LB-34</strain>
    </source>
</reference>
<dbReference type="AlphaFoldDB" id="E8UBQ6"/>
<dbReference type="PANTHER" id="PTHR31528:SF15">
    <property type="entry name" value="RIBOFLAVIN-BINDING PROTEIN RIBY"/>
    <property type="match status" value="1"/>
</dbReference>
<feature type="signal peptide" evidence="1">
    <location>
        <begin position="1"/>
        <end position="17"/>
    </location>
</feature>
<dbReference type="PANTHER" id="PTHR31528">
    <property type="entry name" value="4-AMINO-5-HYDROXYMETHYL-2-METHYLPYRIMIDINE PHOSPHATE SYNTHASE THI11-RELATED"/>
    <property type="match status" value="1"/>
</dbReference>
<feature type="domain" description="SsuA/THI5-like" evidence="2">
    <location>
        <begin position="30"/>
        <end position="239"/>
    </location>
</feature>
<dbReference type="Proteomes" id="UP000008635">
    <property type="component" value="Chromosome"/>
</dbReference>
<dbReference type="OrthoDB" id="9815602at2"/>
<dbReference type="GO" id="GO:0009228">
    <property type="term" value="P:thiamine biosynthetic process"/>
    <property type="evidence" value="ECO:0007669"/>
    <property type="project" value="InterPro"/>
</dbReference>
<evidence type="ECO:0000256" key="1">
    <source>
        <dbReference type="SAM" id="SignalP"/>
    </source>
</evidence>
<organism evidence="3 4">
    <name type="scientific">Deinococcus maricopensis (strain DSM 21211 / LMG 22137 / NRRL B-23946 / LB-34)</name>
    <dbReference type="NCBI Taxonomy" id="709986"/>
    <lineage>
        <taxon>Bacteria</taxon>
        <taxon>Thermotogati</taxon>
        <taxon>Deinococcota</taxon>
        <taxon>Deinococci</taxon>
        <taxon>Deinococcales</taxon>
        <taxon>Deinococcaceae</taxon>
        <taxon>Deinococcus</taxon>
    </lineage>
</organism>
<evidence type="ECO:0000313" key="3">
    <source>
        <dbReference type="EMBL" id="ADV68495.1"/>
    </source>
</evidence>
<dbReference type="Gene3D" id="3.40.190.10">
    <property type="entry name" value="Periplasmic binding protein-like II"/>
    <property type="match status" value="2"/>
</dbReference>
<sequence precursor="true">MKRTLLLAALLAGTASAQQNVTIGLGYLPNVQFAPFYAAQKEGYFRREGLNVTFKHGYVSELMPLLLQGKIDFVVGDAEDAILAHAQGAPVKYVMAMYQRVPVTVFSLGAKGITKPADLRGKTVGIPGAFGSSYFAFQALLDANNLTERDVKLAQIGFTQLDAVRSGRVDAAVGFVNNEPLQLRANGQKVNTLSVNAAYPMVGVGLITTEKNLQGFLGRKVTRAAQQGVALTVRDPARAFRDSASFIGSGGGTLDVLKASTPLMTSAFTRANAVGFSDPATWTKAIAFLQKSKQVPAGVKATDFYTNSLLSKTVK</sequence>
<accession>E8UBQ6</accession>